<keyword evidence="15" id="KW-0131">Cell cycle</keyword>
<feature type="region of interest" description="Disordered" evidence="18">
    <location>
        <begin position="94"/>
        <end position="145"/>
    </location>
</feature>
<keyword evidence="9" id="KW-0493">Microtubule</keyword>
<feature type="region of interest" description="Disordered" evidence="18">
    <location>
        <begin position="1"/>
        <end position="29"/>
    </location>
</feature>
<keyword evidence="16" id="KW-0137">Centromere</keyword>
<evidence type="ECO:0000256" key="14">
    <source>
        <dbReference type="ARBA" id="ARBA00023242"/>
    </source>
</evidence>
<comment type="similarity">
    <text evidence="4">Belongs to the DASH complex DAD2 family.</text>
</comment>
<evidence type="ECO:0000256" key="6">
    <source>
        <dbReference type="ARBA" id="ARBA00022454"/>
    </source>
</evidence>
<dbReference type="GO" id="GO:0044732">
    <property type="term" value="C:mitotic spindle pole body"/>
    <property type="evidence" value="ECO:0007669"/>
    <property type="project" value="TreeGrafter"/>
</dbReference>
<proteinExistence type="inferred from homology"/>
<evidence type="ECO:0000256" key="11">
    <source>
        <dbReference type="ARBA" id="ARBA00022829"/>
    </source>
</evidence>
<reference evidence="19 20" key="1">
    <citation type="journal article" date="2019" name="Mol. Biol. Evol.">
        <title>Blast fungal genomes show frequent chromosomal changes, gene gains and losses, and effector gene turnover.</title>
        <authorList>
            <person name="Gomez Luciano L.B."/>
            <person name="Jason Tsai I."/>
            <person name="Chuma I."/>
            <person name="Tosa Y."/>
            <person name="Chen Y.H."/>
            <person name="Li J.Y."/>
            <person name="Li M.Y."/>
            <person name="Jade Lu M.Y."/>
            <person name="Nakayashiki H."/>
            <person name="Li W.H."/>
        </authorList>
    </citation>
    <scope>NUCLEOTIDE SEQUENCE [LARGE SCALE GENOMIC DNA]</scope>
    <source>
        <strain evidence="19">MZ5-1-6</strain>
    </source>
</reference>
<evidence type="ECO:0000256" key="8">
    <source>
        <dbReference type="ARBA" id="ARBA00022618"/>
    </source>
</evidence>
<evidence type="ECO:0000313" key="19">
    <source>
        <dbReference type="EMBL" id="QBZ53927.1"/>
    </source>
</evidence>
<dbReference type="GO" id="GO:0008608">
    <property type="term" value="P:attachment of spindle microtubules to kinetochore"/>
    <property type="evidence" value="ECO:0007669"/>
    <property type="project" value="TreeGrafter"/>
</dbReference>
<name>A0A4P7MUT1_PYROR</name>
<dbReference type="SMR" id="A0A4P7MUT1"/>
<evidence type="ECO:0000256" key="16">
    <source>
        <dbReference type="ARBA" id="ARBA00023328"/>
    </source>
</evidence>
<dbReference type="GO" id="GO:0051301">
    <property type="term" value="P:cell division"/>
    <property type="evidence" value="ECO:0007669"/>
    <property type="project" value="UniProtKB-KW"/>
</dbReference>
<evidence type="ECO:0000256" key="1">
    <source>
        <dbReference type="ARBA" id="ARBA00004123"/>
    </source>
</evidence>
<sequence>MSLPSRSLPGSMRQPSIAGSSGPGQSPALVARVNEKKAELEHLKELRDLSAAVATQMEALEKKLGTLSDGTEAIAVVMGNWHNVLRAINMASAKLPKPSSNDDQDHTEIRADSPPVPLPQTLVRIPTEHAPALHAQTEEAGETDE</sequence>
<evidence type="ECO:0000313" key="20">
    <source>
        <dbReference type="Proteomes" id="UP000294847"/>
    </source>
</evidence>
<dbReference type="OMA" id="QAINMAS"/>
<evidence type="ECO:0000256" key="10">
    <source>
        <dbReference type="ARBA" id="ARBA00022776"/>
    </source>
</evidence>
<evidence type="ECO:0000256" key="18">
    <source>
        <dbReference type="SAM" id="MobiDB-lite"/>
    </source>
</evidence>
<keyword evidence="8" id="KW-0132">Cell division</keyword>
<evidence type="ECO:0000256" key="17">
    <source>
        <dbReference type="ARBA" id="ARBA00030568"/>
    </source>
</evidence>
<dbReference type="GO" id="GO:1990023">
    <property type="term" value="C:mitotic spindle midzone"/>
    <property type="evidence" value="ECO:0007669"/>
    <property type="project" value="TreeGrafter"/>
</dbReference>
<dbReference type="Pfam" id="PF08654">
    <property type="entry name" value="DASH_Dad2"/>
    <property type="match status" value="1"/>
</dbReference>
<keyword evidence="7" id="KW-0963">Cytoplasm</keyword>
<accession>A0A4P7MUT1</accession>
<dbReference type="EMBL" id="CP034204">
    <property type="protein sequence ID" value="QBZ53927.1"/>
    <property type="molecule type" value="Genomic_DNA"/>
</dbReference>
<keyword evidence="14" id="KW-0539">Nucleus</keyword>
<dbReference type="AlphaFoldDB" id="A0A4P7MUT1"/>
<evidence type="ECO:0000256" key="9">
    <source>
        <dbReference type="ARBA" id="ARBA00022701"/>
    </source>
</evidence>
<evidence type="ECO:0000256" key="15">
    <source>
        <dbReference type="ARBA" id="ARBA00023306"/>
    </source>
</evidence>
<organism evidence="19 20">
    <name type="scientific">Pyricularia oryzae</name>
    <name type="common">Rice blast fungus</name>
    <name type="synonym">Magnaporthe oryzae</name>
    <dbReference type="NCBI Taxonomy" id="318829"/>
    <lineage>
        <taxon>Eukaryota</taxon>
        <taxon>Fungi</taxon>
        <taxon>Dikarya</taxon>
        <taxon>Ascomycota</taxon>
        <taxon>Pezizomycotina</taxon>
        <taxon>Sordariomycetes</taxon>
        <taxon>Sordariomycetidae</taxon>
        <taxon>Magnaporthales</taxon>
        <taxon>Pyriculariaceae</taxon>
        <taxon>Pyricularia</taxon>
    </lineage>
</organism>
<evidence type="ECO:0000256" key="2">
    <source>
        <dbReference type="ARBA" id="ARBA00004186"/>
    </source>
</evidence>
<dbReference type="GO" id="GO:0042729">
    <property type="term" value="C:DASH complex"/>
    <property type="evidence" value="ECO:0007669"/>
    <property type="project" value="InterPro"/>
</dbReference>
<keyword evidence="6" id="KW-0158">Chromosome</keyword>
<protein>
    <recommendedName>
        <fullName evidence="5">DASH complex subunit DAD2</fullName>
    </recommendedName>
    <alternativeName>
        <fullName evidence="17">Outer kinetochore protein DAD2</fullName>
    </alternativeName>
</protein>
<evidence type="ECO:0000256" key="13">
    <source>
        <dbReference type="ARBA" id="ARBA00023212"/>
    </source>
</evidence>
<dbReference type="InterPro" id="IPR013963">
    <property type="entry name" value="DASH_Dad2"/>
</dbReference>
<gene>
    <name evidence="19" type="ORF">PoMZ_09617</name>
</gene>
<evidence type="ECO:0000256" key="7">
    <source>
        <dbReference type="ARBA" id="ARBA00022490"/>
    </source>
</evidence>
<dbReference type="Proteomes" id="UP000294847">
    <property type="component" value="Chromosome 1"/>
</dbReference>
<keyword evidence="10" id="KW-0498">Mitosis</keyword>
<dbReference type="VEuPathDB" id="FungiDB:M_BR32_EuGene_00082811"/>
<dbReference type="GO" id="GO:0005874">
    <property type="term" value="C:microtubule"/>
    <property type="evidence" value="ECO:0007669"/>
    <property type="project" value="UniProtKB-KW"/>
</dbReference>
<evidence type="ECO:0000256" key="4">
    <source>
        <dbReference type="ARBA" id="ARBA00005501"/>
    </source>
</evidence>
<evidence type="ECO:0000256" key="3">
    <source>
        <dbReference type="ARBA" id="ARBA00004629"/>
    </source>
</evidence>
<keyword evidence="12" id="KW-0995">Kinetochore</keyword>
<keyword evidence="11" id="KW-0159">Chromosome partition</keyword>
<comment type="subcellular location">
    <subcellularLocation>
        <location evidence="3">Chromosome</location>
        <location evidence="3">Centromere</location>
        <location evidence="3">Kinetochore</location>
    </subcellularLocation>
    <subcellularLocation>
        <location evidence="2">Cytoplasm</location>
        <location evidence="2">Cytoskeleton</location>
        <location evidence="2">Spindle</location>
    </subcellularLocation>
    <subcellularLocation>
        <location evidence="1">Nucleus</location>
    </subcellularLocation>
</comment>
<dbReference type="GO" id="GO:0000278">
    <property type="term" value="P:mitotic cell cycle"/>
    <property type="evidence" value="ECO:0007669"/>
    <property type="project" value="InterPro"/>
</dbReference>
<evidence type="ECO:0000256" key="12">
    <source>
        <dbReference type="ARBA" id="ARBA00022838"/>
    </source>
</evidence>
<dbReference type="PANTHER" id="PTHR28036">
    <property type="entry name" value="DASH COMPLEX SUBUNIT DAD2"/>
    <property type="match status" value="1"/>
</dbReference>
<dbReference type="PANTHER" id="PTHR28036:SF1">
    <property type="entry name" value="DASH COMPLEX SUBUNIT DAD2"/>
    <property type="match status" value="1"/>
</dbReference>
<evidence type="ECO:0000256" key="5">
    <source>
        <dbReference type="ARBA" id="ARBA00020260"/>
    </source>
</evidence>
<keyword evidence="13" id="KW-0206">Cytoskeleton</keyword>